<dbReference type="GO" id="GO:0061504">
    <property type="term" value="P:cyclic threonylcarbamoyladenosine biosynthetic process"/>
    <property type="evidence" value="ECO:0007669"/>
    <property type="project" value="TreeGrafter"/>
</dbReference>
<proteinExistence type="predicted"/>
<dbReference type="InterPro" id="IPR035985">
    <property type="entry name" value="Ubiquitin-activating_enz"/>
</dbReference>
<dbReference type="InterPro" id="IPR045886">
    <property type="entry name" value="ThiF/MoeB/HesA"/>
</dbReference>
<dbReference type="PANTHER" id="PTHR43267">
    <property type="entry name" value="TRNA THREONYLCARBAMOYLADENOSINE DEHYDRATASE"/>
    <property type="match status" value="1"/>
</dbReference>
<dbReference type="GO" id="GO:0061503">
    <property type="term" value="F:tRNA threonylcarbamoyladenosine dehydratase"/>
    <property type="evidence" value="ECO:0007669"/>
    <property type="project" value="TreeGrafter"/>
</dbReference>
<dbReference type="InterPro" id="IPR012729">
    <property type="entry name" value="ThiF_fam2"/>
</dbReference>
<keyword evidence="2" id="KW-0548">Nucleotidyltransferase</keyword>
<reference evidence="2 3" key="1">
    <citation type="journal article" date="2016" name="Nat. Microbiol.">
        <title>The Mouse Intestinal Bacterial Collection (miBC) provides host-specific insight into cultured diversity and functional potential of the gut microbiota.</title>
        <authorList>
            <person name="Lagkouvardos I."/>
            <person name="Pukall R."/>
            <person name="Abt B."/>
            <person name="Foesel B.U."/>
            <person name="Meier-Kolthoff J.P."/>
            <person name="Kumar N."/>
            <person name="Bresciani A."/>
            <person name="Martinez I."/>
            <person name="Just S."/>
            <person name="Ziegler C."/>
            <person name="Brugiroux S."/>
            <person name="Garzetti D."/>
            <person name="Wenning M."/>
            <person name="Bui T.P."/>
            <person name="Wang J."/>
            <person name="Hugenholtz F."/>
            <person name="Plugge C.M."/>
            <person name="Peterson D.A."/>
            <person name="Hornef M.W."/>
            <person name="Baines J.F."/>
            <person name="Smidt H."/>
            <person name="Walter J."/>
            <person name="Kristiansen K."/>
            <person name="Nielsen H.B."/>
            <person name="Haller D."/>
            <person name="Overmann J."/>
            <person name="Stecher B."/>
            <person name="Clavel T."/>
        </authorList>
    </citation>
    <scope>NUCLEOTIDE SEQUENCE [LARGE SCALE GENOMIC DNA]</scope>
    <source>
        <strain evidence="2 3">DSM 28560</strain>
    </source>
</reference>
<evidence type="ECO:0000313" key="3">
    <source>
        <dbReference type="Proteomes" id="UP000295710"/>
    </source>
</evidence>
<keyword evidence="3" id="KW-1185">Reference proteome</keyword>
<dbReference type="GO" id="GO:0016779">
    <property type="term" value="F:nucleotidyltransferase activity"/>
    <property type="evidence" value="ECO:0007669"/>
    <property type="project" value="UniProtKB-KW"/>
</dbReference>
<name>A0A4R4FFQ5_9FIRM</name>
<dbReference type="NCBIfam" id="TIGR02354">
    <property type="entry name" value="thiF_fam2"/>
    <property type="match status" value="1"/>
</dbReference>
<dbReference type="Proteomes" id="UP000295710">
    <property type="component" value="Unassembled WGS sequence"/>
</dbReference>
<comment type="caution">
    <text evidence="2">The sequence shown here is derived from an EMBL/GenBank/DDBJ whole genome shotgun (WGS) entry which is preliminary data.</text>
</comment>
<dbReference type="RefSeq" id="WP_132277613.1">
    <property type="nucleotide sequence ID" value="NZ_JAOBST010000002.1"/>
</dbReference>
<dbReference type="EMBL" id="SMMX01000007">
    <property type="protein sequence ID" value="TDA21659.1"/>
    <property type="molecule type" value="Genomic_DNA"/>
</dbReference>
<dbReference type="SUPFAM" id="SSF69572">
    <property type="entry name" value="Activating enzymes of the ubiquitin-like proteins"/>
    <property type="match status" value="1"/>
</dbReference>
<gene>
    <name evidence="2" type="primary">thiF</name>
    <name evidence="2" type="ORF">E1963_09965</name>
</gene>
<dbReference type="GO" id="GO:0008641">
    <property type="term" value="F:ubiquitin-like modifier activating enzyme activity"/>
    <property type="evidence" value="ECO:0007669"/>
    <property type="project" value="InterPro"/>
</dbReference>
<sequence>MITKAMIQRALIERHTAGVQEKLAGARVAIAGLGGLGSNVAVALARTGVGHLHLLDYDKVDITNLNRQQYFIRHIGMYKTDALTEELRDINPYLHITAECVKVTEGNVAGLFGQDDIVCEAFDRPEAKAMLVNGIREHYPDKLLVAASGMAGYGRNDTICTRRVAEHFYVCGDSVSEPEHGSGLMAPRVALCAAHQANLITQYIIDGHTD</sequence>
<keyword evidence="2" id="KW-0808">Transferase</keyword>
<evidence type="ECO:0000259" key="1">
    <source>
        <dbReference type="Pfam" id="PF00899"/>
    </source>
</evidence>
<protein>
    <submittedName>
        <fullName evidence="2">Sulfur carrier protein ThiS adenylyltransferase ThiF</fullName>
    </submittedName>
</protein>
<organism evidence="2 3">
    <name type="scientific">Extibacter muris</name>
    <dbReference type="NCBI Taxonomy" id="1796622"/>
    <lineage>
        <taxon>Bacteria</taxon>
        <taxon>Bacillati</taxon>
        <taxon>Bacillota</taxon>
        <taxon>Clostridia</taxon>
        <taxon>Lachnospirales</taxon>
        <taxon>Lachnospiraceae</taxon>
        <taxon>Extibacter</taxon>
    </lineage>
</organism>
<dbReference type="AlphaFoldDB" id="A0A4R4FFQ5"/>
<evidence type="ECO:0000313" key="2">
    <source>
        <dbReference type="EMBL" id="TDA21659.1"/>
    </source>
</evidence>
<dbReference type="NCBIfam" id="NF006395">
    <property type="entry name" value="PRK08644.1"/>
    <property type="match status" value="1"/>
</dbReference>
<accession>A0A4R4FFQ5</accession>
<dbReference type="InterPro" id="IPR000594">
    <property type="entry name" value="ThiF_NAD_FAD-bd"/>
</dbReference>
<dbReference type="Pfam" id="PF00899">
    <property type="entry name" value="ThiF"/>
    <property type="match status" value="1"/>
</dbReference>
<feature type="domain" description="THIF-type NAD/FAD binding fold" evidence="1">
    <location>
        <begin position="16"/>
        <end position="204"/>
    </location>
</feature>
<dbReference type="Gene3D" id="3.40.50.720">
    <property type="entry name" value="NAD(P)-binding Rossmann-like Domain"/>
    <property type="match status" value="1"/>
</dbReference>
<dbReference type="PANTHER" id="PTHR43267:SF3">
    <property type="entry name" value="THIF PROTEIN"/>
    <property type="match status" value="1"/>
</dbReference>